<sequence length="46" mass="5401">MKFLTLFIGIVGLILNKFTTINSSFWFAYEPELPEEQKQSSFNEKN</sequence>
<name>A0A9Q4B5D2_SALAG</name>
<accession>A0A9Q4B5D2</accession>
<dbReference type="RefSeq" id="WP_257822648.1">
    <property type="nucleotide sequence ID" value="NZ_JABXYM010000001.1"/>
</dbReference>
<gene>
    <name evidence="1" type="ORF">HXA33_17290</name>
</gene>
<evidence type="ECO:0000313" key="2">
    <source>
        <dbReference type="Proteomes" id="UP001057753"/>
    </source>
</evidence>
<proteinExistence type="predicted"/>
<dbReference type="InterPro" id="IPR009229">
    <property type="entry name" value="AgrD"/>
</dbReference>
<keyword evidence="2" id="KW-1185">Reference proteome</keyword>
<dbReference type="Proteomes" id="UP001057753">
    <property type="component" value="Unassembled WGS sequence"/>
</dbReference>
<dbReference type="NCBIfam" id="TIGR04223">
    <property type="entry name" value="quorum_AgrD"/>
    <property type="match status" value="1"/>
</dbReference>
<organism evidence="1 2">
    <name type="scientific">Salipaludibacillus agaradhaerens</name>
    <name type="common">Bacillus agaradhaerens</name>
    <dbReference type="NCBI Taxonomy" id="76935"/>
    <lineage>
        <taxon>Bacteria</taxon>
        <taxon>Bacillati</taxon>
        <taxon>Bacillota</taxon>
        <taxon>Bacilli</taxon>
        <taxon>Bacillales</taxon>
        <taxon>Bacillaceae</taxon>
    </lineage>
</organism>
<reference evidence="1" key="1">
    <citation type="submission" date="2020-06" db="EMBL/GenBank/DDBJ databases">
        <title>Insight into the genomes of haloalkaliphilic bacilli from Kenyan soda lakes.</title>
        <authorList>
            <person name="Mwirichia R."/>
            <person name="Villamizar G.C."/>
            <person name="Poehlein A."/>
            <person name="Mugweru J."/>
            <person name="Kipnyargis A."/>
            <person name="Kiplimo D."/>
            <person name="Orwa P."/>
            <person name="Daniel R."/>
        </authorList>
    </citation>
    <scope>NUCLEOTIDE SEQUENCE</scope>
    <source>
        <strain evidence="1">B1096_S55</strain>
    </source>
</reference>
<protein>
    <submittedName>
        <fullName evidence="1">Cyclic lactone autoinducer peptide</fullName>
    </submittedName>
</protein>
<dbReference type="EMBL" id="JABXYM010000001">
    <property type="protein sequence ID" value="MCR6098292.1"/>
    <property type="molecule type" value="Genomic_DNA"/>
</dbReference>
<evidence type="ECO:0000313" key="1">
    <source>
        <dbReference type="EMBL" id="MCR6098292.1"/>
    </source>
</evidence>
<dbReference type="AlphaFoldDB" id="A0A9Q4B5D2"/>
<comment type="caution">
    <text evidence="1">The sequence shown here is derived from an EMBL/GenBank/DDBJ whole genome shotgun (WGS) entry which is preliminary data.</text>
</comment>